<evidence type="ECO:0000259" key="6">
    <source>
        <dbReference type="Pfam" id="PF07731"/>
    </source>
</evidence>
<dbReference type="Gene3D" id="2.60.40.420">
    <property type="entry name" value="Cupredoxins - blue copper proteins"/>
    <property type="match status" value="3"/>
</dbReference>
<keyword evidence="4" id="KW-0732">Signal</keyword>
<dbReference type="CDD" id="cd13896">
    <property type="entry name" value="CuRO_3_CopA"/>
    <property type="match status" value="1"/>
</dbReference>
<sequence>MKYFLLLAIAIFPVTLSAQHEKDMHAVHNMTGMNMPPAKSKGVVEYDLYVNDTMANFSGNKIRHAMAINGQIPAPTLYFTEGDTAVIRVHNLMHHETSLHWHGLLLPNKEDGVPYLTTAPVRPGATYTFTFPLKQSGTYWYHSHTMLQEQIGIYGPIVIQPRKKIFATDKDIVLLFSDWTNEKPGSVLKTLRRNDPDNEWYAIKKGYPQSLDKLLQHRSWGERVKWGFKRMPPMDMSDVYYDKFLLAGSPRLDLSKYKPGEKLRLRVINGSASSYFYLQYAGGKMELIASDGVDVQPVKIDRILIGVAETYDFLITVPSAGTYELRATSQDVASHASAFIGKGDTTYAPDVPRPNVWKMDAMMTDMSVNFPGKMSHNMKGMEMDNMDHMDRGNMDMKMDKDSGEMKMEDMPADTMPGMDMKQDTGHNMEHMDHAMQEPDKSGFVLFNYDMLKARSKTAFDKDKPVRKVDLKLTGNMYRYVWSINNKMLSEADKILVRRGEVVQFVIENTTMMNHPMHLHGHFFRVLNKNGDYSPLKHTLDVPPMSTVTIEFAADEDKDWFFHCHILYHMMSGMSRIVHYEGSKRDTALASFPLKKLIDEEKMWFFYGSIAAKSHMSELQANYINARNAFRAEVNANYDGQYEANVSYERYIGDWFRPYIGFSTLRQQYYNLFTGKQTFEQDFDLPVLGVRYTLPFFIDADLRVNAKGRVRFELDGEQWLLPRMFFNWRVNTDKEYHLDLEYMLARKISLSGGYDSRYKWGGGLLVRF</sequence>
<dbReference type="CDD" id="cd13874">
    <property type="entry name" value="CuRO_2_CopA"/>
    <property type="match status" value="1"/>
</dbReference>
<dbReference type="Pfam" id="PF00394">
    <property type="entry name" value="Cu-oxidase"/>
    <property type="match status" value="1"/>
</dbReference>
<dbReference type="InterPro" id="IPR001117">
    <property type="entry name" value="Cu-oxidase_2nd"/>
</dbReference>
<protein>
    <submittedName>
        <fullName evidence="8">CopA family copper-resistance protein</fullName>
    </submittedName>
</protein>
<name>A0A562SN11_CHIJA</name>
<dbReference type="AlphaFoldDB" id="A0A562SN11"/>
<keyword evidence="2" id="KW-0560">Oxidoreductase</keyword>
<dbReference type="Pfam" id="PF07731">
    <property type="entry name" value="Cu-oxidase_2"/>
    <property type="match status" value="1"/>
</dbReference>
<evidence type="ECO:0000256" key="3">
    <source>
        <dbReference type="ARBA" id="ARBA00023008"/>
    </source>
</evidence>
<dbReference type="Pfam" id="PF07732">
    <property type="entry name" value="Cu-oxidase_3"/>
    <property type="match status" value="1"/>
</dbReference>
<keyword evidence="1" id="KW-0479">Metal-binding</keyword>
<evidence type="ECO:0000256" key="4">
    <source>
        <dbReference type="SAM" id="SignalP"/>
    </source>
</evidence>
<dbReference type="InterPro" id="IPR002355">
    <property type="entry name" value="Cu_oxidase_Cu_BS"/>
</dbReference>
<feature type="domain" description="Plastocyanin-like" evidence="7">
    <location>
        <begin position="51"/>
        <end position="163"/>
    </location>
</feature>
<dbReference type="InterPro" id="IPR011706">
    <property type="entry name" value="Cu-oxidase_C"/>
</dbReference>
<dbReference type="CDD" id="cd13848">
    <property type="entry name" value="CuRO_1_CopA"/>
    <property type="match status" value="1"/>
</dbReference>
<dbReference type="PANTHER" id="PTHR11709">
    <property type="entry name" value="MULTI-COPPER OXIDASE"/>
    <property type="match status" value="1"/>
</dbReference>
<dbReference type="PROSITE" id="PS00080">
    <property type="entry name" value="MULTICOPPER_OXIDASE2"/>
    <property type="match status" value="1"/>
</dbReference>
<dbReference type="InterPro" id="IPR034282">
    <property type="entry name" value="CuRO_2_CopA"/>
</dbReference>
<feature type="chain" id="PRO_5021806624" evidence="4">
    <location>
        <begin position="19"/>
        <end position="767"/>
    </location>
</feature>
<gene>
    <name evidence="8" type="ORF">LX66_5197</name>
</gene>
<comment type="caution">
    <text evidence="8">The sequence shown here is derived from an EMBL/GenBank/DDBJ whole genome shotgun (WGS) entry which is preliminary data.</text>
</comment>
<dbReference type="EMBL" id="VLLG01000006">
    <property type="protein sequence ID" value="TWI82622.1"/>
    <property type="molecule type" value="Genomic_DNA"/>
</dbReference>
<organism evidence="8 9">
    <name type="scientific">Chitinophaga japonensis</name>
    <name type="common">Flexibacter japonensis</name>
    <dbReference type="NCBI Taxonomy" id="104662"/>
    <lineage>
        <taxon>Bacteria</taxon>
        <taxon>Pseudomonadati</taxon>
        <taxon>Bacteroidota</taxon>
        <taxon>Chitinophagia</taxon>
        <taxon>Chitinophagales</taxon>
        <taxon>Chitinophagaceae</taxon>
        <taxon>Chitinophaga</taxon>
    </lineage>
</organism>
<dbReference type="InterPro" id="IPR008972">
    <property type="entry name" value="Cupredoxin"/>
</dbReference>
<dbReference type="GO" id="GO:0005507">
    <property type="term" value="F:copper ion binding"/>
    <property type="evidence" value="ECO:0007669"/>
    <property type="project" value="InterPro"/>
</dbReference>
<dbReference type="InterPro" id="IPR034284">
    <property type="entry name" value="CuRO_1_CopA"/>
</dbReference>
<dbReference type="InterPro" id="IPR045087">
    <property type="entry name" value="Cu-oxidase_fam"/>
</dbReference>
<evidence type="ECO:0000259" key="7">
    <source>
        <dbReference type="Pfam" id="PF07732"/>
    </source>
</evidence>
<dbReference type="OrthoDB" id="9757546at2"/>
<feature type="signal peptide" evidence="4">
    <location>
        <begin position="1"/>
        <end position="18"/>
    </location>
</feature>
<dbReference type="SUPFAM" id="SSF49503">
    <property type="entry name" value="Cupredoxins"/>
    <property type="match status" value="3"/>
</dbReference>
<dbReference type="PANTHER" id="PTHR11709:SF394">
    <property type="entry name" value="FI03373P-RELATED"/>
    <property type="match status" value="1"/>
</dbReference>
<proteinExistence type="predicted"/>
<dbReference type="InterPro" id="IPR011707">
    <property type="entry name" value="Cu-oxidase-like_N"/>
</dbReference>
<dbReference type="GO" id="GO:0016491">
    <property type="term" value="F:oxidoreductase activity"/>
    <property type="evidence" value="ECO:0007669"/>
    <property type="project" value="UniProtKB-KW"/>
</dbReference>
<dbReference type="InterPro" id="IPR034279">
    <property type="entry name" value="CuRO_3_CopA"/>
</dbReference>
<accession>A0A562SN11</accession>
<evidence type="ECO:0000313" key="8">
    <source>
        <dbReference type="EMBL" id="TWI82622.1"/>
    </source>
</evidence>
<feature type="domain" description="Plastocyanin-like" evidence="6">
    <location>
        <begin position="467"/>
        <end position="577"/>
    </location>
</feature>
<evidence type="ECO:0000256" key="1">
    <source>
        <dbReference type="ARBA" id="ARBA00022723"/>
    </source>
</evidence>
<keyword evidence="9" id="KW-1185">Reference proteome</keyword>
<feature type="domain" description="Plastocyanin-like" evidence="5">
    <location>
        <begin position="229"/>
        <end position="331"/>
    </location>
</feature>
<evidence type="ECO:0000313" key="9">
    <source>
        <dbReference type="Proteomes" id="UP000316778"/>
    </source>
</evidence>
<dbReference type="Proteomes" id="UP000316778">
    <property type="component" value="Unassembled WGS sequence"/>
</dbReference>
<evidence type="ECO:0000256" key="2">
    <source>
        <dbReference type="ARBA" id="ARBA00023002"/>
    </source>
</evidence>
<evidence type="ECO:0000259" key="5">
    <source>
        <dbReference type="Pfam" id="PF00394"/>
    </source>
</evidence>
<dbReference type="RefSeq" id="WP_145718857.1">
    <property type="nucleotide sequence ID" value="NZ_BAAAFY010000006.1"/>
</dbReference>
<reference evidence="8 9" key="1">
    <citation type="journal article" date="2013" name="Stand. Genomic Sci.">
        <title>Genomic Encyclopedia of Type Strains, Phase I: The one thousand microbial genomes (KMG-I) project.</title>
        <authorList>
            <person name="Kyrpides N.C."/>
            <person name="Woyke T."/>
            <person name="Eisen J.A."/>
            <person name="Garrity G."/>
            <person name="Lilburn T.G."/>
            <person name="Beck B.J."/>
            <person name="Whitman W.B."/>
            <person name="Hugenholtz P."/>
            <person name="Klenk H.P."/>
        </authorList>
    </citation>
    <scope>NUCLEOTIDE SEQUENCE [LARGE SCALE GENOMIC DNA]</scope>
    <source>
        <strain evidence="8 9">DSM 13484</strain>
    </source>
</reference>
<keyword evidence="3" id="KW-0186">Copper</keyword>